<evidence type="ECO:0000256" key="1">
    <source>
        <dbReference type="SAM" id="SignalP"/>
    </source>
</evidence>
<evidence type="ECO:0000313" key="2">
    <source>
        <dbReference type="EMBL" id="TDR90406.1"/>
    </source>
</evidence>
<dbReference type="Proteomes" id="UP000295122">
    <property type="component" value="Unassembled WGS sequence"/>
</dbReference>
<evidence type="ECO:0000313" key="3">
    <source>
        <dbReference type="Proteomes" id="UP000295122"/>
    </source>
</evidence>
<organism evidence="2 3">
    <name type="scientific">Enterovirga rhinocerotis</name>
    <dbReference type="NCBI Taxonomy" id="1339210"/>
    <lineage>
        <taxon>Bacteria</taxon>
        <taxon>Pseudomonadati</taxon>
        <taxon>Pseudomonadota</taxon>
        <taxon>Alphaproteobacteria</taxon>
        <taxon>Hyphomicrobiales</taxon>
        <taxon>Methylobacteriaceae</taxon>
        <taxon>Enterovirga</taxon>
    </lineage>
</organism>
<feature type="signal peptide" evidence="1">
    <location>
        <begin position="1"/>
        <end position="21"/>
    </location>
</feature>
<dbReference type="EMBL" id="SNZR01000013">
    <property type="protein sequence ID" value="TDR90406.1"/>
    <property type="molecule type" value="Genomic_DNA"/>
</dbReference>
<dbReference type="RefSeq" id="WP_133771777.1">
    <property type="nucleotide sequence ID" value="NZ_SNZR01000013.1"/>
</dbReference>
<sequence>MRALLCLTLLASVAAFGPAEAQQKKPAAKPAAAEPAPPALFPCRTQDEICYLGVIVGSQVAILYTNAQNAQDVSPAPVDLSDAGGAKVDLSKDDGRVVMLTGTLDPKAGLKGEVVEVASPLASLAIKAQLAAGAEEPAPPPKGGKRR</sequence>
<gene>
    <name evidence="2" type="ORF">EV668_3257</name>
</gene>
<comment type="caution">
    <text evidence="2">The sequence shown here is derived from an EMBL/GenBank/DDBJ whole genome shotgun (WGS) entry which is preliminary data.</text>
</comment>
<reference evidence="2 3" key="1">
    <citation type="submission" date="2019-03" db="EMBL/GenBank/DDBJ databases">
        <title>Genomic Encyclopedia of Type Strains, Phase IV (KMG-IV): sequencing the most valuable type-strain genomes for metagenomic binning, comparative biology and taxonomic classification.</title>
        <authorList>
            <person name="Goeker M."/>
        </authorList>
    </citation>
    <scope>NUCLEOTIDE SEQUENCE [LARGE SCALE GENOMIC DNA]</scope>
    <source>
        <strain evidence="2 3">DSM 25903</strain>
    </source>
</reference>
<keyword evidence="1" id="KW-0732">Signal</keyword>
<dbReference type="AlphaFoldDB" id="A0A4R7C1X2"/>
<keyword evidence="3" id="KW-1185">Reference proteome</keyword>
<accession>A0A4R7C1X2</accession>
<name>A0A4R7C1X2_9HYPH</name>
<proteinExistence type="predicted"/>
<protein>
    <submittedName>
        <fullName evidence="2">Uncharacterized protein</fullName>
    </submittedName>
</protein>
<feature type="chain" id="PRO_5021018264" evidence="1">
    <location>
        <begin position="22"/>
        <end position="147"/>
    </location>
</feature>
<dbReference type="OrthoDB" id="7999951at2"/>